<proteinExistence type="predicted"/>
<comment type="caution">
    <text evidence="2">The sequence shown here is derived from an EMBL/GenBank/DDBJ whole genome shotgun (WGS) entry which is preliminary data.</text>
</comment>
<keyword evidence="1" id="KW-0472">Membrane</keyword>
<dbReference type="Proteomes" id="UP001138793">
    <property type="component" value="Unassembled WGS sequence"/>
</dbReference>
<feature type="transmembrane region" description="Helical" evidence="1">
    <location>
        <begin position="42"/>
        <end position="60"/>
    </location>
</feature>
<keyword evidence="1" id="KW-0812">Transmembrane</keyword>
<name>A0A9X0YPZ8_9BACI</name>
<dbReference type="EMBL" id="JAGGMB010000002">
    <property type="protein sequence ID" value="MBP2076667.1"/>
    <property type="molecule type" value="Genomic_DNA"/>
</dbReference>
<reference evidence="2" key="1">
    <citation type="submission" date="2021-03" db="EMBL/GenBank/DDBJ databases">
        <title>Genomic Encyclopedia of Type Strains, Phase IV (KMG-IV): sequencing the most valuable type-strain genomes for metagenomic binning, comparative biology and taxonomic classification.</title>
        <authorList>
            <person name="Goeker M."/>
        </authorList>
    </citation>
    <scope>NUCLEOTIDE SEQUENCE</scope>
    <source>
        <strain evidence="2">DSM 107338</strain>
    </source>
</reference>
<keyword evidence="1" id="KW-1133">Transmembrane helix</keyword>
<keyword evidence="3" id="KW-1185">Reference proteome</keyword>
<evidence type="ECO:0000256" key="1">
    <source>
        <dbReference type="SAM" id="Phobius"/>
    </source>
</evidence>
<sequence>MNEEQNGSLVESDSDMYPYSAYVHYPFYRSEHDFDGHLRFPFLPFLGGVAGGLLAGALFYPPGPAYYPVYQPYPVYPPYPMQPPYPQYGPYYSGYKW</sequence>
<dbReference type="AlphaFoldDB" id="A0A9X0YPZ8"/>
<protein>
    <submittedName>
        <fullName evidence="2">Uncharacterized protein</fullName>
    </submittedName>
</protein>
<dbReference type="RefSeq" id="WP_149474516.1">
    <property type="nucleotide sequence ID" value="NZ_JAGGMB010000002.1"/>
</dbReference>
<organism evidence="2 3">
    <name type="scientific">Oceanobacillus polygoni</name>
    <dbReference type="NCBI Taxonomy" id="1235259"/>
    <lineage>
        <taxon>Bacteria</taxon>
        <taxon>Bacillati</taxon>
        <taxon>Bacillota</taxon>
        <taxon>Bacilli</taxon>
        <taxon>Bacillales</taxon>
        <taxon>Bacillaceae</taxon>
        <taxon>Oceanobacillus</taxon>
    </lineage>
</organism>
<evidence type="ECO:0000313" key="3">
    <source>
        <dbReference type="Proteomes" id="UP001138793"/>
    </source>
</evidence>
<accession>A0A9X0YPZ8</accession>
<evidence type="ECO:0000313" key="2">
    <source>
        <dbReference type="EMBL" id="MBP2076667.1"/>
    </source>
</evidence>
<gene>
    <name evidence="2" type="ORF">J2Z64_000879</name>
</gene>